<organism evidence="2 3">
    <name type="scientific">Leptosia nina</name>
    <dbReference type="NCBI Taxonomy" id="320188"/>
    <lineage>
        <taxon>Eukaryota</taxon>
        <taxon>Metazoa</taxon>
        <taxon>Ecdysozoa</taxon>
        <taxon>Arthropoda</taxon>
        <taxon>Hexapoda</taxon>
        <taxon>Insecta</taxon>
        <taxon>Pterygota</taxon>
        <taxon>Neoptera</taxon>
        <taxon>Endopterygota</taxon>
        <taxon>Lepidoptera</taxon>
        <taxon>Glossata</taxon>
        <taxon>Ditrysia</taxon>
        <taxon>Papilionoidea</taxon>
        <taxon>Pieridae</taxon>
        <taxon>Pierinae</taxon>
        <taxon>Leptosia</taxon>
    </lineage>
</organism>
<proteinExistence type="predicted"/>
<sequence>MLSPEELQVEVCHVLTNLSEITAEITDQESTIVSVKDDHVEKRKEVEGAVKEAKIVNEEKERLKADNVRLTAKRIQLTRQCKDAQARLDRALESQKELLRRQQVEEDAIEAEVGKSKLEEKIEELSTDIQSLTSKRDHLRNNGNVLI</sequence>
<accession>A0AAV1K411</accession>
<gene>
    <name evidence="2" type="ORF">LNINA_LOCUS13944</name>
</gene>
<evidence type="ECO:0000313" key="2">
    <source>
        <dbReference type="EMBL" id="CAK1555107.1"/>
    </source>
</evidence>
<dbReference type="Proteomes" id="UP001497472">
    <property type="component" value="Unassembled WGS sequence"/>
</dbReference>
<reference evidence="2 3" key="1">
    <citation type="submission" date="2023-11" db="EMBL/GenBank/DDBJ databases">
        <authorList>
            <person name="Okamura Y."/>
        </authorList>
    </citation>
    <scope>NUCLEOTIDE SEQUENCE [LARGE SCALE GENOMIC DNA]</scope>
</reference>
<name>A0AAV1K411_9NEOP</name>
<comment type="caution">
    <text evidence="2">The sequence shown here is derived from an EMBL/GenBank/DDBJ whole genome shotgun (WGS) entry which is preliminary data.</text>
</comment>
<keyword evidence="1" id="KW-0175">Coiled coil</keyword>
<feature type="coiled-coil region" evidence="1">
    <location>
        <begin position="43"/>
        <end position="142"/>
    </location>
</feature>
<dbReference type="EMBL" id="CAVLEF010000280">
    <property type="protein sequence ID" value="CAK1555107.1"/>
    <property type="molecule type" value="Genomic_DNA"/>
</dbReference>
<evidence type="ECO:0000256" key="1">
    <source>
        <dbReference type="SAM" id="Coils"/>
    </source>
</evidence>
<evidence type="ECO:0000313" key="3">
    <source>
        <dbReference type="Proteomes" id="UP001497472"/>
    </source>
</evidence>
<protein>
    <submittedName>
        <fullName evidence="2">Uncharacterized protein</fullName>
    </submittedName>
</protein>
<dbReference type="AlphaFoldDB" id="A0AAV1K411"/>
<keyword evidence="3" id="KW-1185">Reference proteome</keyword>